<dbReference type="Gene3D" id="3.40.50.720">
    <property type="entry name" value="NAD(P)-binding Rossmann-like Domain"/>
    <property type="match status" value="1"/>
</dbReference>
<organism evidence="11">
    <name type="scientific">Hellea balneolensis</name>
    <dbReference type="NCBI Taxonomy" id="287478"/>
    <lineage>
        <taxon>Bacteria</taxon>
        <taxon>Pseudomonadati</taxon>
        <taxon>Pseudomonadota</taxon>
        <taxon>Alphaproteobacteria</taxon>
        <taxon>Maricaulales</taxon>
        <taxon>Robiginitomaculaceae</taxon>
        <taxon>Hellea</taxon>
    </lineage>
</organism>
<dbReference type="EC" id="1.3.1.12" evidence="3"/>
<evidence type="ECO:0000256" key="6">
    <source>
        <dbReference type="ARBA" id="ARBA00023002"/>
    </source>
</evidence>
<protein>
    <recommendedName>
        <fullName evidence="3">prephenate dehydrogenase</fullName>
        <ecNumber evidence="3">1.3.1.12</ecNumber>
    </recommendedName>
</protein>
<evidence type="ECO:0000259" key="10">
    <source>
        <dbReference type="PROSITE" id="PS51176"/>
    </source>
</evidence>
<dbReference type="InterPro" id="IPR008927">
    <property type="entry name" value="6-PGluconate_DH-like_C_sf"/>
</dbReference>
<evidence type="ECO:0000256" key="9">
    <source>
        <dbReference type="ARBA" id="ARBA00049260"/>
    </source>
</evidence>
<dbReference type="InterPro" id="IPR036291">
    <property type="entry name" value="NAD(P)-bd_dom_sf"/>
</dbReference>
<accession>A0A7C3C9Q6</accession>
<proteinExistence type="inferred from homology"/>
<dbReference type="PROSITE" id="PS51176">
    <property type="entry name" value="PDH_ADH"/>
    <property type="match status" value="1"/>
</dbReference>
<dbReference type="NCBIfam" id="NF005694">
    <property type="entry name" value="PRK07502.1"/>
    <property type="match status" value="1"/>
</dbReference>
<keyword evidence="6" id="KW-0560">Oxidoreductase</keyword>
<dbReference type="Proteomes" id="UP000886042">
    <property type="component" value="Unassembled WGS sequence"/>
</dbReference>
<dbReference type="Gene3D" id="1.10.3660.10">
    <property type="entry name" value="6-phosphogluconate dehydrogenase C-terminal like domain"/>
    <property type="match status" value="1"/>
</dbReference>
<sequence>MTREKTLYGTVLIVGGGLIGTSVARAAMKAHVADKIVITDQDKNVRARLRELNMCHEVCDEPSVHTSKADLIILAVPPGAMADAVSGFVHVLTPKTLLSDVGSIKGKITEEIKAILPDGVEFIGGHPIAGTEQSGPDAGFAELFEHRWCILTPDDETTPSAQKLKQFWQAFGSEVTFMDCARHDLVLATTSHLPHLIAYALVGTAMDMETVTNKEVVKYSAAGFRDFTRIAASSPIMWRDVFLGNKEAVLEVLGRYIEDLTALKKSIRWSDGDTLLQEFTKTREIRTRIVDAGQDAAAPNFGRDQSKNME</sequence>
<evidence type="ECO:0000313" key="11">
    <source>
        <dbReference type="EMBL" id="HFB55501.1"/>
    </source>
</evidence>
<dbReference type="PANTHER" id="PTHR21363:SF0">
    <property type="entry name" value="PREPHENATE DEHYDROGENASE [NADP(+)]"/>
    <property type="match status" value="1"/>
</dbReference>
<dbReference type="Pfam" id="PF02153">
    <property type="entry name" value="PDH_N"/>
    <property type="match status" value="1"/>
</dbReference>
<dbReference type="SUPFAM" id="SSF48179">
    <property type="entry name" value="6-phosphogluconate dehydrogenase C-terminal domain-like"/>
    <property type="match status" value="1"/>
</dbReference>
<evidence type="ECO:0000256" key="8">
    <source>
        <dbReference type="ARBA" id="ARBA00023141"/>
    </source>
</evidence>
<dbReference type="InterPro" id="IPR046825">
    <property type="entry name" value="PDH_C"/>
</dbReference>
<dbReference type="InterPro" id="IPR046826">
    <property type="entry name" value="PDH_N"/>
</dbReference>
<evidence type="ECO:0000256" key="5">
    <source>
        <dbReference type="ARBA" id="ARBA00022605"/>
    </source>
</evidence>
<dbReference type="PANTHER" id="PTHR21363">
    <property type="entry name" value="PREPHENATE DEHYDROGENASE"/>
    <property type="match status" value="1"/>
</dbReference>
<evidence type="ECO:0000256" key="3">
    <source>
        <dbReference type="ARBA" id="ARBA00012068"/>
    </source>
</evidence>
<dbReference type="FunFam" id="3.40.50.720:FF:000208">
    <property type="entry name" value="Prephenate dehydrogenase"/>
    <property type="match status" value="1"/>
</dbReference>
<dbReference type="SUPFAM" id="SSF51735">
    <property type="entry name" value="NAD(P)-binding Rossmann-fold domains"/>
    <property type="match status" value="1"/>
</dbReference>
<dbReference type="InterPro" id="IPR050812">
    <property type="entry name" value="Preph/Arog_dehydrog"/>
</dbReference>
<dbReference type="GO" id="GO:0006571">
    <property type="term" value="P:tyrosine biosynthetic process"/>
    <property type="evidence" value="ECO:0007669"/>
    <property type="project" value="UniProtKB-KW"/>
</dbReference>
<evidence type="ECO:0000256" key="4">
    <source>
        <dbReference type="ARBA" id="ARBA00022498"/>
    </source>
</evidence>
<dbReference type="EMBL" id="DRMN01000401">
    <property type="protein sequence ID" value="HFB55501.1"/>
    <property type="molecule type" value="Genomic_DNA"/>
</dbReference>
<feature type="domain" description="Prephenate/arogenate dehydrogenase" evidence="10">
    <location>
        <begin position="9"/>
        <end position="297"/>
    </location>
</feature>
<dbReference type="GO" id="GO:0004665">
    <property type="term" value="F:prephenate dehydrogenase (NADP+) activity"/>
    <property type="evidence" value="ECO:0007669"/>
    <property type="project" value="InterPro"/>
</dbReference>
<keyword evidence="4" id="KW-0827">Tyrosine biosynthesis</keyword>
<dbReference type="InterPro" id="IPR003099">
    <property type="entry name" value="Prephen_DH"/>
</dbReference>
<keyword evidence="5" id="KW-0028">Amino-acid biosynthesis</keyword>
<comment type="catalytic activity">
    <reaction evidence="9">
        <text>prephenate + NAD(+) = 3-(4-hydroxyphenyl)pyruvate + CO2 + NADH</text>
        <dbReference type="Rhea" id="RHEA:13869"/>
        <dbReference type="ChEBI" id="CHEBI:16526"/>
        <dbReference type="ChEBI" id="CHEBI:29934"/>
        <dbReference type="ChEBI" id="CHEBI:36242"/>
        <dbReference type="ChEBI" id="CHEBI:57540"/>
        <dbReference type="ChEBI" id="CHEBI:57945"/>
        <dbReference type="EC" id="1.3.1.12"/>
    </reaction>
</comment>
<gene>
    <name evidence="11" type="ORF">ENJ46_06205</name>
</gene>
<evidence type="ECO:0000256" key="1">
    <source>
        <dbReference type="ARBA" id="ARBA00005067"/>
    </source>
</evidence>
<evidence type="ECO:0000256" key="7">
    <source>
        <dbReference type="ARBA" id="ARBA00023027"/>
    </source>
</evidence>
<reference evidence="11" key="1">
    <citation type="journal article" date="2020" name="mSystems">
        <title>Genome- and Community-Level Interaction Insights into Carbon Utilization and Element Cycling Functions of Hydrothermarchaeota in Hydrothermal Sediment.</title>
        <authorList>
            <person name="Zhou Z."/>
            <person name="Liu Y."/>
            <person name="Xu W."/>
            <person name="Pan J."/>
            <person name="Luo Z.H."/>
            <person name="Li M."/>
        </authorList>
    </citation>
    <scope>NUCLEOTIDE SEQUENCE [LARGE SCALE GENOMIC DNA]</scope>
    <source>
        <strain evidence="11">HyVt-489</strain>
    </source>
</reference>
<dbReference type="FunFam" id="1.10.3660.10:FF:000003">
    <property type="entry name" value="Prephenate dehydrogenase"/>
    <property type="match status" value="1"/>
</dbReference>
<dbReference type="Pfam" id="PF20463">
    <property type="entry name" value="PDH_C"/>
    <property type="match status" value="1"/>
</dbReference>
<dbReference type="AlphaFoldDB" id="A0A7C3C9Q6"/>
<keyword evidence="7" id="KW-0520">NAD</keyword>
<dbReference type="GO" id="GO:0070403">
    <property type="term" value="F:NAD+ binding"/>
    <property type="evidence" value="ECO:0007669"/>
    <property type="project" value="InterPro"/>
</dbReference>
<keyword evidence="8" id="KW-0057">Aromatic amino acid biosynthesis</keyword>
<comment type="similarity">
    <text evidence="2">Belongs to the prephenate/arogenate dehydrogenase family.</text>
</comment>
<comment type="pathway">
    <text evidence="1">Amino-acid biosynthesis; L-tyrosine biosynthesis; (4-hydroxyphenyl)pyruvate from prephenate (NAD(+) route): step 1/1.</text>
</comment>
<name>A0A7C3C9Q6_9PROT</name>
<comment type="caution">
    <text evidence="11">The sequence shown here is derived from an EMBL/GenBank/DDBJ whole genome shotgun (WGS) entry which is preliminary data.</text>
</comment>
<dbReference type="GO" id="GO:0008977">
    <property type="term" value="F:prephenate dehydrogenase (NAD+) activity"/>
    <property type="evidence" value="ECO:0007669"/>
    <property type="project" value="UniProtKB-EC"/>
</dbReference>
<evidence type="ECO:0000256" key="2">
    <source>
        <dbReference type="ARBA" id="ARBA00007964"/>
    </source>
</evidence>